<feature type="binding site" evidence="5">
    <location>
        <begin position="179"/>
        <end position="182"/>
    </location>
    <ligand>
        <name>ATP</name>
        <dbReference type="ChEBI" id="CHEBI:30616"/>
    </ligand>
</feature>
<dbReference type="FunFam" id="3.40.50.20:FF:000016">
    <property type="entry name" value="N5-carboxyaminoimidazole ribonucleotide synthase"/>
    <property type="match status" value="1"/>
</dbReference>
<dbReference type="InterPro" id="IPR040686">
    <property type="entry name" value="PurK_C"/>
</dbReference>
<keyword evidence="4 5" id="KW-0067">ATP-binding</keyword>
<dbReference type="InterPro" id="IPR054350">
    <property type="entry name" value="PurT/PurK_preATP-grasp"/>
</dbReference>
<evidence type="ECO:0000256" key="3">
    <source>
        <dbReference type="ARBA" id="ARBA00022755"/>
    </source>
</evidence>
<dbReference type="AlphaFoldDB" id="A0A285PCI4"/>
<dbReference type="InterPro" id="IPR011761">
    <property type="entry name" value="ATP-grasp"/>
</dbReference>
<evidence type="ECO:0000256" key="4">
    <source>
        <dbReference type="ARBA" id="ARBA00022840"/>
    </source>
</evidence>
<keyword evidence="2 5" id="KW-0547">Nucleotide-binding</keyword>
<dbReference type="SUPFAM" id="SSF51246">
    <property type="entry name" value="Rudiment single hybrid motif"/>
    <property type="match status" value="1"/>
</dbReference>
<feature type="binding site" evidence="5">
    <location>
        <position position="210"/>
    </location>
    <ligand>
        <name>ATP</name>
        <dbReference type="ChEBI" id="CHEBI:30616"/>
    </ligand>
</feature>
<organism evidence="9 10">
    <name type="scientific">Cohaesibacter gelatinilyticus</name>
    <dbReference type="NCBI Taxonomy" id="372072"/>
    <lineage>
        <taxon>Bacteria</taxon>
        <taxon>Pseudomonadati</taxon>
        <taxon>Pseudomonadota</taxon>
        <taxon>Alphaproteobacteria</taxon>
        <taxon>Hyphomicrobiales</taxon>
        <taxon>Cohaesibacteraceae</taxon>
    </lineage>
</organism>
<dbReference type="InterPro" id="IPR003135">
    <property type="entry name" value="ATP-grasp_carboxylate-amine"/>
</dbReference>
<feature type="binding site" evidence="5">
    <location>
        <begin position="149"/>
        <end position="155"/>
    </location>
    <ligand>
        <name>ATP</name>
        <dbReference type="ChEBI" id="CHEBI:30616"/>
    </ligand>
</feature>
<feature type="domain" description="ATP-grasp" evidence="8">
    <location>
        <begin position="108"/>
        <end position="297"/>
    </location>
</feature>
<dbReference type="SUPFAM" id="SSF52440">
    <property type="entry name" value="PreATP-grasp domain"/>
    <property type="match status" value="1"/>
</dbReference>
<comment type="function">
    <text evidence="5">Catalyzes the ATP-dependent conversion of 5-aminoimidazole ribonucleotide (AIR) and HCO(3)(-) to N5-carboxyaminoimidazole ribonucleotide (N5-CAIR).</text>
</comment>
<dbReference type="Gene3D" id="3.30.1490.20">
    <property type="entry name" value="ATP-grasp fold, A domain"/>
    <property type="match status" value="1"/>
</dbReference>
<dbReference type="NCBIfam" id="NF004676">
    <property type="entry name" value="PRK06019.1-2"/>
    <property type="match status" value="1"/>
</dbReference>
<feature type="binding site" evidence="5">
    <location>
        <begin position="267"/>
        <end position="268"/>
    </location>
    <ligand>
        <name>ATP</name>
        <dbReference type="ChEBI" id="CHEBI:30616"/>
    </ligand>
</feature>
<evidence type="ECO:0000259" key="8">
    <source>
        <dbReference type="PROSITE" id="PS50975"/>
    </source>
</evidence>
<dbReference type="Pfam" id="PF22660">
    <property type="entry name" value="RS_preATP-grasp-like"/>
    <property type="match status" value="1"/>
</dbReference>
<accession>A0A285PCI4</accession>
<dbReference type="NCBIfam" id="NF004675">
    <property type="entry name" value="PRK06019.1-1"/>
    <property type="match status" value="1"/>
</dbReference>
<feature type="region of interest" description="Disordered" evidence="7">
    <location>
        <begin position="338"/>
        <end position="360"/>
    </location>
</feature>
<dbReference type="EC" id="6.3.4.18" evidence="5 6"/>
<dbReference type="EMBL" id="OBEL01000002">
    <property type="protein sequence ID" value="SNZ18953.1"/>
    <property type="molecule type" value="Genomic_DNA"/>
</dbReference>
<dbReference type="UniPathway" id="UPA00074">
    <property type="reaction ID" value="UER00942"/>
</dbReference>
<keyword evidence="10" id="KW-1185">Reference proteome</keyword>
<dbReference type="SUPFAM" id="SSF56059">
    <property type="entry name" value="Glutathione synthetase ATP-binding domain-like"/>
    <property type="match status" value="1"/>
</dbReference>
<dbReference type="GO" id="GO:0005524">
    <property type="term" value="F:ATP binding"/>
    <property type="evidence" value="ECO:0007669"/>
    <property type="project" value="UniProtKB-UniRule"/>
</dbReference>
<evidence type="ECO:0000256" key="6">
    <source>
        <dbReference type="RuleBase" id="RU361200"/>
    </source>
</evidence>
<dbReference type="InterPro" id="IPR013815">
    <property type="entry name" value="ATP_grasp_subdomain_1"/>
</dbReference>
<evidence type="ECO:0000256" key="7">
    <source>
        <dbReference type="SAM" id="MobiDB-lite"/>
    </source>
</evidence>
<dbReference type="FunFam" id="3.30.1490.20:FF:000015">
    <property type="entry name" value="N5-carboxyaminoimidazole ribonucleotide synthase"/>
    <property type="match status" value="1"/>
</dbReference>
<dbReference type="Pfam" id="PF02222">
    <property type="entry name" value="ATP-grasp"/>
    <property type="match status" value="1"/>
</dbReference>
<evidence type="ECO:0000313" key="9">
    <source>
        <dbReference type="EMBL" id="SNZ18953.1"/>
    </source>
</evidence>
<dbReference type="InterPro" id="IPR011054">
    <property type="entry name" value="Rudment_hybrid_motif"/>
</dbReference>
<keyword evidence="3 5" id="KW-0658">Purine biosynthesis</keyword>
<feature type="binding site" evidence="5">
    <location>
        <position position="104"/>
    </location>
    <ligand>
        <name>ATP</name>
        <dbReference type="ChEBI" id="CHEBI:30616"/>
    </ligand>
</feature>
<feature type="binding site" evidence="5">
    <location>
        <position position="187"/>
    </location>
    <ligand>
        <name>ATP</name>
        <dbReference type="ChEBI" id="CHEBI:30616"/>
    </ligand>
</feature>
<dbReference type="NCBIfam" id="TIGR01161">
    <property type="entry name" value="purK"/>
    <property type="match status" value="1"/>
</dbReference>
<protein>
    <recommendedName>
        <fullName evidence="5 6">N5-carboxyaminoimidazole ribonucleotide synthase</fullName>
        <shortName evidence="5 6">N5-CAIR synthase</shortName>
        <ecNumber evidence="5 6">6.3.4.18</ecNumber>
    </recommendedName>
    <alternativeName>
        <fullName evidence="5 6">5-(carboxyamino)imidazole ribonucleotide synthetase</fullName>
    </alternativeName>
</protein>
<dbReference type="InterPro" id="IPR005875">
    <property type="entry name" value="PurK"/>
</dbReference>
<evidence type="ECO:0000256" key="1">
    <source>
        <dbReference type="ARBA" id="ARBA00022598"/>
    </source>
</evidence>
<feature type="binding site" evidence="5">
    <location>
        <position position="144"/>
    </location>
    <ligand>
        <name>ATP</name>
        <dbReference type="ChEBI" id="CHEBI:30616"/>
    </ligand>
</feature>
<dbReference type="OrthoDB" id="9804625at2"/>
<gene>
    <name evidence="5 6" type="primary">purK</name>
    <name evidence="9" type="ORF">SAMN06265368_2030</name>
</gene>
<sequence>MLNPGDTIGILGGGQLGRMMALAAAKLGLKAHIYCPDENSPAFDVTPYKTVADYEDEAALEAFAQEVSVVTYEFENIPALAVDFLKARLSVLPNDNVLKVSQDRLTEKNFFNTIDIKTAGFAPIDNQDDLHQAVESLGLPALLKTRRFGYDGKGQKFLKTPEDLAGAFEEIGAQPAILEAFVPFEREISVIAARNEQGQTVSYDIAENVHKDQILNTTTVPANIDANIAAQARKIGESVAAELDYVGVLAVELFLLPESFENRLVANEMAPRVHNSGHWTEAACLVSQFEQHIRAVAGWPLGSSERHSDVVMTNLIGDDIEQRSQLLENSQISYHSYGKAETRQGRKMGHFNKISQRSHD</sequence>
<evidence type="ECO:0000313" key="10">
    <source>
        <dbReference type="Proteomes" id="UP000219439"/>
    </source>
</evidence>
<dbReference type="PANTHER" id="PTHR11609:SF5">
    <property type="entry name" value="PHOSPHORIBOSYLAMINOIMIDAZOLE CARBOXYLASE"/>
    <property type="match status" value="1"/>
</dbReference>
<reference evidence="9 10" key="1">
    <citation type="submission" date="2017-09" db="EMBL/GenBank/DDBJ databases">
        <authorList>
            <person name="Ehlers B."/>
            <person name="Leendertz F.H."/>
        </authorList>
    </citation>
    <scope>NUCLEOTIDE SEQUENCE [LARGE SCALE GENOMIC DNA]</scope>
    <source>
        <strain evidence="9 10">DSM 18289</strain>
    </source>
</reference>
<dbReference type="Gene3D" id="3.40.50.20">
    <property type="match status" value="1"/>
</dbReference>
<dbReference type="Proteomes" id="UP000219439">
    <property type="component" value="Unassembled WGS sequence"/>
</dbReference>
<keyword evidence="1 5" id="KW-0436">Ligase</keyword>
<comment type="catalytic activity">
    <reaction evidence="5 6">
        <text>5-amino-1-(5-phospho-beta-D-ribosyl)imidazole + hydrogencarbonate + ATP = 5-carboxyamino-1-(5-phospho-D-ribosyl)imidazole + ADP + phosphate + 2 H(+)</text>
        <dbReference type="Rhea" id="RHEA:19317"/>
        <dbReference type="ChEBI" id="CHEBI:15378"/>
        <dbReference type="ChEBI" id="CHEBI:17544"/>
        <dbReference type="ChEBI" id="CHEBI:30616"/>
        <dbReference type="ChEBI" id="CHEBI:43474"/>
        <dbReference type="ChEBI" id="CHEBI:58730"/>
        <dbReference type="ChEBI" id="CHEBI:137981"/>
        <dbReference type="ChEBI" id="CHEBI:456216"/>
        <dbReference type="EC" id="6.3.4.18"/>
    </reaction>
</comment>
<dbReference type="HAMAP" id="MF_01928">
    <property type="entry name" value="PurK"/>
    <property type="match status" value="1"/>
</dbReference>
<proteinExistence type="inferred from homology"/>
<comment type="subunit">
    <text evidence="5 6">Homodimer.</text>
</comment>
<comment type="pathway">
    <text evidence="5 6">Purine metabolism; IMP biosynthesis via de novo pathway; 5-amino-1-(5-phospho-D-ribosyl)imidazole-4-carboxylate from 5-amino-1-(5-phospho-D-ribosyl)imidazole (N5-CAIR route): step 1/2.</text>
</comment>
<comment type="function">
    <text evidence="6">Catalyzes the ATP-dependent conversion of 5-aminoimidazole ribonucleotide (AIR) and HCO(3)- to N5-carboxyaminoimidazole ribonucleotide (N5-CAIR).</text>
</comment>
<evidence type="ECO:0000256" key="5">
    <source>
        <dbReference type="HAMAP-Rule" id="MF_01928"/>
    </source>
</evidence>
<dbReference type="GO" id="GO:0004638">
    <property type="term" value="F:phosphoribosylaminoimidazole carboxylase activity"/>
    <property type="evidence" value="ECO:0007669"/>
    <property type="project" value="InterPro"/>
</dbReference>
<dbReference type="GO" id="GO:0006189">
    <property type="term" value="P:'de novo' IMP biosynthetic process"/>
    <property type="evidence" value="ECO:0007669"/>
    <property type="project" value="UniProtKB-UniRule"/>
</dbReference>
<dbReference type="GO" id="GO:0046872">
    <property type="term" value="F:metal ion binding"/>
    <property type="evidence" value="ECO:0007669"/>
    <property type="project" value="InterPro"/>
</dbReference>
<dbReference type="RefSeq" id="WP_097153345.1">
    <property type="nucleotide sequence ID" value="NZ_OBEL01000002.1"/>
</dbReference>
<dbReference type="NCBIfam" id="NF004679">
    <property type="entry name" value="PRK06019.1-5"/>
    <property type="match status" value="1"/>
</dbReference>
<dbReference type="GO" id="GO:0034028">
    <property type="term" value="F:5-(carboxyamino)imidazole ribonucleotide synthase activity"/>
    <property type="evidence" value="ECO:0007669"/>
    <property type="project" value="UniProtKB-UniRule"/>
</dbReference>
<dbReference type="Pfam" id="PF17769">
    <property type="entry name" value="PurK_C"/>
    <property type="match status" value="1"/>
</dbReference>
<comment type="similarity">
    <text evidence="5 6">Belongs to the PurK/PurT family.</text>
</comment>
<dbReference type="PANTHER" id="PTHR11609">
    <property type="entry name" value="PURINE BIOSYNTHESIS PROTEIN 6/7, PUR6/7"/>
    <property type="match status" value="1"/>
</dbReference>
<name>A0A285PCI4_9HYPH</name>
<dbReference type="GO" id="GO:0005829">
    <property type="term" value="C:cytosol"/>
    <property type="evidence" value="ECO:0007669"/>
    <property type="project" value="TreeGrafter"/>
</dbReference>
<dbReference type="InterPro" id="IPR016185">
    <property type="entry name" value="PreATP-grasp_dom_sf"/>
</dbReference>
<dbReference type="Gene3D" id="3.30.470.20">
    <property type="entry name" value="ATP-grasp fold, B domain"/>
    <property type="match status" value="1"/>
</dbReference>
<dbReference type="PROSITE" id="PS50975">
    <property type="entry name" value="ATP_GRASP"/>
    <property type="match status" value="1"/>
</dbReference>
<evidence type="ECO:0000256" key="2">
    <source>
        <dbReference type="ARBA" id="ARBA00022741"/>
    </source>
</evidence>